<evidence type="ECO:0000313" key="1">
    <source>
        <dbReference type="EMBL" id="EHK79999.1"/>
    </source>
</evidence>
<evidence type="ECO:0000313" key="2">
    <source>
        <dbReference type="Proteomes" id="UP000004038"/>
    </source>
</evidence>
<dbReference type="EMBL" id="AGVV01000001">
    <property type="protein sequence ID" value="EHK79999.1"/>
    <property type="molecule type" value="Genomic_DNA"/>
</dbReference>
<reference evidence="1 2" key="1">
    <citation type="journal article" date="2012" name="J. Bacteriol.">
        <title>Draft Genome Sequence of Sinorhizobium meliloti CCNWSX0020, a Nitrogen-Fixing Symbiont with Copper Tolerance Capability Isolated from Lead-Zinc Mine Tailings.</title>
        <authorList>
            <person name="Li Z."/>
            <person name="Ma Z."/>
            <person name="Hao X."/>
            <person name="Wei G."/>
        </authorList>
    </citation>
    <scope>NUCLEOTIDE SEQUENCE [LARGE SCALE GENOMIC DNA]</scope>
    <source>
        <strain evidence="1 2">CCNWSX0020</strain>
    </source>
</reference>
<proteinExistence type="predicted"/>
<dbReference type="AlphaFoldDB" id="H0FSP9"/>
<dbReference type="Proteomes" id="UP000004038">
    <property type="component" value="Unassembled WGS sequence"/>
</dbReference>
<protein>
    <submittedName>
        <fullName evidence="1">Uncharacterized protein</fullName>
    </submittedName>
</protein>
<sequence>MRLVILVIVASIISILAFKYVNNSLGNAPIAATAEELSEG</sequence>
<accession>H0FSP9</accession>
<name>H0FSP9_RHIML</name>
<gene>
    <name evidence="1" type="ORF">SM0020_00810</name>
</gene>
<organism evidence="1 2">
    <name type="scientific">Sinorhizobium meliloti CCNWSX0020</name>
    <dbReference type="NCBI Taxonomy" id="1107881"/>
    <lineage>
        <taxon>Bacteria</taxon>
        <taxon>Pseudomonadati</taxon>
        <taxon>Pseudomonadota</taxon>
        <taxon>Alphaproteobacteria</taxon>
        <taxon>Hyphomicrobiales</taxon>
        <taxon>Rhizobiaceae</taxon>
        <taxon>Sinorhizobium/Ensifer group</taxon>
        <taxon>Sinorhizobium</taxon>
    </lineage>
</organism>